<organism evidence="1 2">
    <name type="scientific">Caballeronia udeis</name>
    <dbReference type="NCBI Taxonomy" id="1232866"/>
    <lineage>
        <taxon>Bacteria</taxon>
        <taxon>Pseudomonadati</taxon>
        <taxon>Pseudomonadota</taxon>
        <taxon>Betaproteobacteria</taxon>
        <taxon>Burkholderiales</taxon>
        <taxon>Burkholderiaceae</taxon>
        <taxon>Caballeronia</taxon>
    </lineage>
</organism>
<gene>
    <name evidence="1" type="ORF">ABH943_005497</name>
</gene>
<proteinExistence type="predicted"/>
<dbReference type="EMBL" id="JBIYDN010000019">
    <property type="protein sequence ID" value="MFK4445472.1"/>
    <property type="molecule type" value="Genomic_DNA"/>
</dbReference>
<reference evidence="1 2" key="1">
    <citation type="submission" date="2024-11" db="EMBL/GenBank/DDBJ databases">
        <title>Using genomics to understand microbial adaptation to soil warming.</title>
        <authorList>
            <person name="Deangelis K.M. PhD."/>
        </authorList>
    </citation>
    <scope>NUCLEOTIDE SEQUENCE [LARGE SCALE GENOMIC DNA]</scope>
    <source>
        <strain evidence="1 2">GAS97</strain>
    </source>
</reference>
<sequence>MPKPPIGGNALHGSRQLGLLCGTQIAPRAIEPDCPQIRHGCHAQGLFETVLQGAPAHMKLAAQLGHRNRAITVGEDIVAHLHDDPIAIRFRPVFRQIIGSQRDAQIEQHGRDTRLYVAACNG</sequence>
<protein>
    <submittedName>
        <fullName evidence="1">Uncharacterized protein</fullName>
    </submittedName>
</protein>
<dbReference type="Proteomes" id="UP001620514">
    <property type="component" value="Unassembled WGS sequence"/>
</dbReference>
<evidence type="ECO:0000313" key="1">
    <source>
        <dbReference type="EMBL" id="MFK4445472.1"/>
    </source>
</evidence>
<keyword evidence="2" id="KW-1185">Reference proteome</keyword>
<accession>A0ABW8MPX0</accession>
<comment type="caution">
    <text evidence="1">The sequence shown here is derived from an EMBL/GenBank/DDBJ whole genome shotgun (WGS) entry which is preliminary data.</text>
</comment>
<evidence type="ECO:0000313" key="2">
    <source>
        <dbReference type="Proteomes" id="UP001620514"/>
    </source>
</evidence>
<name>A0ABW8MPX0_9BURK</name>